<dbReference type="Gene3D" id="1.10.3660.10">
    <property type="entry name" value="6-phosphogluconate dehydrogenase C-terminal like domain"/>
    <property type="match status" value="1"/>
</dbReference>
<accession>A0A0R1FH07</accession>
<evidence type="ECO:0000256" key="10">
    <source>
        <dbReference type="ARBA" id="ARBA00049260"/>
    </source>
</evidence>
<dbReference type="Gene3D" id="3.40.50.720">
    <property type="entry name" value="NAD(P)-binding Rossmann-like Domain"/>
    <property type="match status" value="1"/>
</dbReference>
<keyword evidence="9" id="KW-0057">Aromatic amino acid biosynthesis</keyword>
<organism evidence="13 14">
    <name type="scientific">Loigolactobacillus coryniformis subsp. coryniformis KCTC 3167 = DSM 20001</name>
    <dbReference type="NCBI Taxonomy" id="913848"/>
    <lineage>
        <taxon>Bacteria</taxon>
        <taxon>Bacillati</taxon>
        <taxon>Bacillota</taxon>
        <taxon>Bacilli</taxon>
        <taxon>Lactobacillales</taxon>
        <taxon>Lactobacillaceae</taxon>
        <taxon>Loigolactobacillus</taxon>
    </lineage>
</organism>
<dbReference type="FunFam" id="3.40.50.720:FF:000208">
    <property type="entry name" value="Prephenate dehydrogenase"/>
    <property type="match status" value="1"/>
</dbReference>
<dbReference type="NCBIfam" id="NF005107">
    <property type="entry name" value="PRK06545.1-5"/>
    <property type="match status" value="1"/>
</dbReference>
<dbReference type="eggNOG" id="COG0287">
    <property type="taxonomic scope" value="Bacteria"/>
</dbReference>
<feature type="domain" description="Prephenate/arogenate dehydrogenase" evidence="11">
    <location>
        <begin position="1"/>
        <end position="291"/>
    </location>
</feature>
<gene>
    <name evidence="13" type="ORF">FD22_GL001143</name>
</gene>
<keyword evidence="8" id="KW-0520">NAD</keyword>
<dbReference type="InterPro" id="IPR002912">
    <property type="entry name" value="ACT_dom"/>
</dbReference>
<name>A0A0R1FH07_9LACO</name>
<evidence type="ECO:0000256" key="7">
    <source>
        <dbReference type="ARBA" id="ARBA00023002"/>
    </source>
</evidence>
<dbReference type="PANTHER" id="PTHR21363">
    <property type="entry name" value="PREPHENATE DEHYDROGENASE"/>
    <property type="match status" value="1"/>
</dbReference>
<dbReference type="PANTHER" id="PTHR21363:SF0">
    <property type="entry name" value="PREPHENATE DEHYDROGENASE [NADP(+)]"/>
    <property type="match status" value="1"/>
</dbReference>
<dbReference type="EC" id="1.3.1.12" evidence="3"/>
<dbReference type="GO" id="GO:0008977">
    <property type="term" value="F:prephenate dehydrogenase (NAD+) activity"/>
    <property type="evidence" value="ECO:0007669"/>
    <property type="project" value="UniProtKB-EC"/>
</dbReference>
<keyword evidence="5" id="KW-0827">Tyrosine biosynthesis</keyword>
<evidence type="ECO:0000259" key="12">
    <source>
        <dbReference type="PROSITE" id="PS51671"/>
    </source>
</evidence>
<evidence type="ECO:0000256" key="6">
    <source>
        <dbReference type="ARBA" id="ARBA00022605"/>
    </source>
</evidence>
<evidence type="ECO:0000313" key="14">
    <source>
        <dbReference type="Proteomes" id="UP000051181"/>
    </source>
</evidence>
<dbReference type="FunFam" id="1.10.3660.10:FF:000003">
    <property type="entry name" value="Prephenate dehydrogenase"/>
    <property type="match status" value="1"/>
</dbReference>
<dbReference type="PROSITE" id="PS51671">
    <property type="entry name" value="ACT"/>
    <property type="match status" value="1"/>
</dbReference>
<dbReference type="GO" id="GO:0006571">
    <property type="term" value="P:tyrosine biosynthetic process"/>
    <property type="evidence" value="ECO:0007669"/>
    <property type="project" value="UniProtKB-UniPathway"/>
</dbReference>
<proteinExistence type="inferred from homology"/>
<comment type="catalytic activity">
    <reaction evidence="10">
        <text>prephenate + NAD(+) = 3-(4-hydroxyphenyl)pyruvate + CO2 + NADH</text>
        <dbReference type="Rhea" id="RHEA:13869"/>
        <dbReference type="ChEBI" id="CHEBI:16526"/>
        <dbReference type="ChEBI" id="CHEBI:29934"/>
        <dbReference type="ChEBI" id="CHEBI:36242"/>
        <dbReference type="ChEBI" id="CHEBI:57540"/>
        <dbReference type="ChEBI" id="CHEBI:57945"/>
        <dbReference type="EC" id="1.3.1.12"/>
    </reaction>
</comment>
<evidence type="ECO:0000256" key="3">
    <source>
        <dbReference type="ARBA" id="ARBA00012068"/>
    </source>
</evidence>
<dbReference type="GeneID" id="65915889"/>
<dbReference type="Gene3D" id="3.30.70.260">
    <property type="match status" value="1"/>
</dbReference>
<dbReference type="GO" id="GO:0070403">
    <property type="term" value="F:NAD+ binding"/>
    <property type="evidence" value="ECO:0007669"/>
    <property type="project" value="InterPro"/>
</dbReference>
<dbReference type="InterPro" id="IPR003099">
    <property type="entry name" value="Prephen_DH"/>
</dbReference>
<dbReference type="EMBL" id="AZCN01000003">
    <property type="protein sequence ID" value="KRK19105.1"/>
    <property type="molecule type" value="Genomic_DNA"/>
</dbReference>
<dbReference type="UniPathway" id="UPA00122">
    <property type="reaction ID" value="UER00961"/>
</dbReference>
<dbReference type="SUPFAM" id="SSF48179">
    <property type="entry name" value="6-phosphogluconate dehydrogenase C-terminal domain-like"/>
    <property type="match status" value="1"/>
</dbReference>
<dbReference type="AlphaFoldDB" id="A0A0R1FH07"/>
<dbReference type="Proteomes" id="UP000051181">
    <property type="component" value="Unassembled WGS sequence"/>
</dbReference>
<evidence type="ECO:0000256" key="1">
    <source>
        <dbReference type="ARBA" id="ARBA00005067"/>
    </source>
</evidence>
<dbReference type="RefSeq" id="WP_003676838.1">
    <property type="nucleotide sequence ID" value="NZ_AZCN01000003.1"/>
</dbReference>
<evidence type="ECO:0000313" key="13">
    <source>
        <dbReference type="EMBL" id="KRK19105.1"/>
    </source>
</evidence>
<dbReference type="InterPro" id="IPR046826">
    <property type="entry name" value="PDH_N"/>
</dbReference>
<comment type="similarity">
    <text evidence="2">Belongs to the prephenate/arogenate dehydrogenase family.</text>
</comment>
<dbReference type="InterPro" id="IPR008927">
    <property type="entry name" value="6-PGluconate_DH-like_C_sf"/>
</dbReference>
<keyword evidence="6" id="KW-0028">Amino-acid biosynthesis</keyword>
<comment type="caution">
    <text evidence="13">The sequence shown here is derived from an EMBL/GenBank/DDBJ whole genome shotgun (WGS) entry which is preliminary data.</text>
</comment>
<dbReference type="InterPro" id="IPR046825">
    <property type="entry name" value="PDH_C"/>
</dbReference>
<dbReference type="PROSITE" id="PS51176">
    <property type="entry name" value="PDH_ADH"/>
    <property type="match status" value="1"/>
</dbReference>
<protein>
    <recommendedName>
        <fullName evidence="4">Prephenate dehydrogenase</fullName>
        <ecNumber evidence="3">1.3.1.12</ecNumber>
    </recommendedName>
</protein>
<dbReference type="InterPro" id="IPR050812">
    <property type="entry name" value="Preph/Arog_dehydrog"/>
</dbReference>
<dbReference type="Pfam" id="PF01842">
    <property type="entry name" value="ACT"/>
    <property type="match status" value="1"/>
</dbReference>
<evidence type="ECO:0000256" key="8">
    <source>
        <dbReference type="ARBA" id="ARBA00023027"/>
    </source>
</evidence>
<sequence>MTTVIIEGLGLIGGSLALALKQEVADAYLIGLDQNLDSLRYAKQNGVIDEIGTNLAAVAPRADVIILATPVKNIAASLQQLTQVTLKPNVIVTDTGSTKQTVLAAAADLVAQGVTVIGGHPMAGSHKSGVHAANVDLFRSAYYFLVPSQNTAPLQIARLQRLLAGTNAKFLQVAPAEHDHIVGMLSHVPHMLAATLVNETTSQFQDSPTALRLAAGGFRDMTRIASSDPQMWADILLTNTESIQQILHHYIADLTELEQAMMQRDQAALLDFFGQAKVTRDAINPKKAGAIPGFFDVFVDIPDRTGAIAEVTTILAQAEIQIVNIQILETREELNGILQLTFASAAAQQKAQQLLAAQQINILRRA</sequence>
<keyword evidence="7" id="KW-0560">Oxidoreductase</keyword>
<evidence type="ECO:0000256" key="4">
    <source>
        <dbReference type="ARBA" id="ARBA00016891"/>
    </source>
</evidence>
<evidence type="ECO:0000259" key="11">
    <source>
        <dbReference type="PROSITE" id="PS51176"/>
    </source>
</evidence>
<evidence type="ECO:0000256" key="5">
    <source>
        <dbReference type="ARBA" id="ARBA00022498"/>
    </source>
</evidence>
<dbReference type="SUPFAM" id="SSF55021">
    <property type="entry name" value="ACT-like"/>
    <property type="match status" value="1"/>
</dbReference>
<feature type="domain" description="ACT" evidence="12">
    <location>
        <begin position="296"/>
        <end position="366"/>
    </location>
</feature>
<evidence type="ECO:0000256" key="9">
    <source>
        <dbReference type="ARBA" id="ARBA00023141"/>
    </source>
</evidence>
<dbReference type="InterPro" id="IPR045865">
    <property type="entry name" value="ACT-like_dom_sf"/>
</dbReference>
<reference evidence="13 14" key="1">
    <citation type="journal article" date="2015" name="Genome Announc.">
        <title>Expanding the biotechnology potential of lactobacilli through comparative genomics of 213 strains and associated genera.</title>
        <authorList>
            <person name="Sun Z."/>
            <person name="Harris H.M."/>
            <person name="McCann A."/>
            <person name="Guo C."/>
            <person name="Argimon S."/>
            <person name="Zhang W."/>
            <person name="Yang X."/>
            <person name="Jeffery I.B."/>
            <person name="Cooney J.C."/>
            <person name="Kagawa T.F."/>
            <person name="Liu W."/>
            <person name="Song Y."/>
            <person name="Salvetti E."/>
            <person name="Wrobel A."/>
            <person name="Rasinkangas P."/>
            <person name="Parkhill J."/>
            <person name="Rea M.C."/>
            <person name="O'Sullivan O."/>
            <person name="Ritari J."/>
            <person name="Douillard F.P."/>
            <person name="Paul Ross R."/>
            <person name="Yang R."/>
            <person name="Briner A.E."/>
            <person name="Felis G.E."/>
            <person name="de Vos W.M."/>
            <person name="Barrangou R."/>
            <person name="Klaenhammer T.R."/>
            <person name="Caufield P.W."/>
            <person name="Cui Y."/>
            <person name="Zhang H."/>
            <person name="O'Toole P.W."/>
        </authorList>
    </citation>
    <scope>NUCLEOTIDE SEQUENCE [LARGE SCALE GENOMIC DNA]</scope>
    <source>
        <strain evidence="13 14">DSM 20001</strain>
    </source>
</reference>
<dbReference type="InterPro" id="IPR036291">
    <property type="entry name" value="NAD(P)-bd_dom_sf"/>
</dbReference>
<dbReference type="Pfam" id="PF20463">
    <property type="entry name" value="PDH_C"/>
    <property type="match status" value="1"/>
</dbReference>
<dbReference type="SUPFAM" id="SSF51735">
    <property type="entry name" value="NAD(P)-binding Rossmann-fold domains"/>
    <property type="match status" value="1"/>
</dbReference>
<evidence type="ECO:0000256" key="2">
    <source>
        <dbReference type="ARBA" id="ARBA00007964"/>
    </source>
</evidence>
<comment type="pathway">
    <text evidence="1">Amino-acid biosynthesis; L-tyrosine biosynthesis; (4-hydroxyphenyl)pyruvate from prephenate (NAD(+) route): step 1/1.</text>
</comment>
<dbReference type="Pfam" id="PF02153">
    <property type="entry name" value="PDH_N"/>
    <property type="match status" value="1"/>
</dbReference>
<dbReference type="GO" id="GO:0004665">
    <property type="term" value="F:prephenate dehydrogenase (NADP+) activity"/>
    <property type="evidence" value="ECO:0007669"/>
    <property type="project" value="InterPro"/>
</dbReference>
<dbReference type="PATRIC" id="fig|913848.6.peg.1180"/>